<dbReference type="SMART" id="SM00450">
    <property type="entry name" value="RHOD"/>
    <property type="match status" value="1"/>
</dbReference>
<evidence type="ECO:0000313" key="3">
    <source>
        <dbReference type="Proteomes" id="UP000054624"/>
    </source>
</evidence>
<feature type="domain" description="Rhodanese" evidence="1">
    <location>
        <begin position="31"/>
        <end position="119"/>
    </location>
</feature>
<organism evidence="2 3">
    <name type="scientific">Caballeronia temeraria</name>
    <dbReference type="NCBI Taxonomy" id="1777137"/>
    <lineage>
        <taxon>Bacteria</taxon>
        <taxon>Pseudomonadati</taxon>
        <taxon>Pseudomonadota</taxon>
        <taxon>Betaproteobacteria</taxon>
        <taxon>Burkholderiales</taxon>
        <taxon>Burkholderiaceae</taxon>
        <taxon>Caballeronia</taxon>
    </lineage>
</organism>
<dbReference type="STRING" id="1777137.AWB76_00144"/>
<dbReference type="PANTHER" id="PTHR43031:SF17">
    <property type="entry name" value="SULFURTRANSFERASE YTWF-RELATED"/>
    <property type="match status" value="1"/>
</dbReference>
<sequence length="121" mass="13250">MPAVSGVAHLAGISMQNLTAPELAAWLADSSRPAPVLLDVREPWEIQTAKMDNIVSIPMRDIPARSEELDDEAQIVCICHHGARSAQVAMFLESRGFTKTFNLYGGIDAWSRQVDPSVPTY</sequence>
<dbReference type="Proteomes" id="UP000054624">
    <property type="component" value="Unassembled WGS sequence"/>
</dbReference>
<accession>A0A157Z3L1</accession>
<dbReference type="SUPFAM" id="SSF52821">
    <property type="entry name" value="Rhodanese/Cell cycle control phosphatase"/>
    <property type="match status" value="1"/>
</dbReference>
<dbReference type="EMBL" id="FCOI02000001">
    <property type="protein sequence ID" value="SAK40130.1"/>
    <property type="molecule type" value="Genomic_DNA"/>
</dbReference>
<proteinExistence type="predicted"/>
<dbReference type="InterPro" id="IPR050229">
    <property type="entry name" value="GlpE_sulfurtransferase"/>
</dbReference>
<dbReference type="PANTHER" id="PTHR43031">
    <property type="entry name" value="FAD-DEPENDENT OXIDOREDUCTASE"/>
    <property type="match status" value="1"/>
</dbReference>
<dbReference type="Gene3D" id="3.40.250.10">
    <property type="entry name" value="Rhodanese-like domain"/>
    <property type="match status" value="1"/>
</dbReference>
<protein>
    <submittedName>
        <fullName evidence="2">Rhodanese domain-containing protein</fullName>
    </submittedName>
</protein>
<name>A0A157Z3L1_9BURK</name>
<dbReference type="InterPro" id="IPR036873">
    <property type="entry name" value="Rhodanese-like_dom_sf"/>
</dbReference>
<keyword evidence="3" id="KW-1185">Reference proteome</keyword>
<dbReference type="AlphaFoldDB" id="A0A157Z3L1"/>
<evidence type="ECO:0000259" key="1">
    <source>
        <dbReference type="PROSITE" id="PS50206"/>
    </source>
</evidence>
<reference evidence="3" key="1">
    <citation type="submission" date="2016-01" db="EMBL/GenBank/DDBJ databases">
        <authorList>
            <person name="Peeters Charlotte."/>
        </authorList>
    </citation>
    <scope>NUCLEOTIDE SEQUENCE [LARGE SCALE GENOMIC DNA]</scope>
</reference>
<dbReference type="PROSITE" id="PS50206">
    <property type="entry name" value="RHODANESE_3"/>
    <property type="match status" value="1"/>
</dbReference>
<evidence type="ECO:0000313" key="2">
    <source>
        <dbReference type="EMBL" id="SAK40130.1"/>
    </source>
</evidence>
<gene>
    <name evidence="2" type="ORF">AWB76_00144</name>
</gene>
<dbReference type="InterPro" id="IPR001763">
    <property type="entry name" value="Rhodanese-like_dom"/>
</dbReference>
<dbReference type="Pfam" id="PF00581">
    <property type="entry name" value="Rhodanese"/>
    <property type="match status" value="1"/>
</dbReference>